<sequence>MEIPKPTILCDKCNHTFSPSDLNESFRETVSHEALHSSYIPTETERSQTLHYLRNEEPLLQQYDQEVHRLCAIVAKLKAERNLLRQRIEDRRYSISVMRRMPVELWHKVFSYVCAAHDYTLAVRTDKIMAVTRDLSHVCHRWREIVTGLPHVWSSVFVEFPGYIRDYRPLLDTYLQNAKDAPLTLCIEGPLDTASISDSGSEGESYMGEVATSALRMLMQHLPHCESLELDLSPHLLSIAPAPTGPSPSLSLPQLHTFYNIVDMSDEETLTENNRWFWDAIRFNAPNLSIVETDDLRELRLFPCAQLTTLHLRHVGNVNGLLHMIDGAPKLRTLTIDDMDDFDGTDLTAAPVVSSLRDLTVLSNSTPTTVIADLLSFLTLPCLKVITLKGEYRQGAGIAEGDWAASLVGMLRRYSDESPCCVKRISLDLGMEDDFSDDFLNDILQCCPKLTNLELKLLPNGKAPASLHAAKLLSDLTILVTEADATTSTDHPRPILAPKLKKLKIWESVQTLGLDGAEAIVRMAESRASNRVQTKGSGATALSRVSVVIEEVNGVEGVNHCNMVFGSRLRALEEGGTKCQIRCT</sequence>
<dbReference type="SUPFAM" id="SSF52047">
    <property type="entry name" value="RNI-like"/>
    <property type="match status" value="1"/>
</dbReference>
<dbReference type="Proteomes" id="UP001437256">
    <property type="component" value="Unassembled WGS sequence"/>
</dbReference>
<dbReference type="InterPro" id="IPR032675">
    <property type="entry name" value="LRR_dom_sf"/>
</dbReference>
<keyword evidence="2" id="KW-1185">Reference proteome</keyword>
<evidence type="ECO:0000313" key="1">
    <source>
        <dbReference type="EMBL" id="KAL0072232.1"/>
    </source>
</evidence>
<dbReference type="EMBL" id="JBBXMP010000002">
    <property type="protein sequence ID" value="KAL0072232.1"/>
    <property type="molecule type" value="Genomic_DNA"/>
</dbReference>
<organism evidence="1 2">
    <name type="scientific">Marasmius tenuissimus</name>
    <dbReference type="NCBI Taxonomy" id="585030"/>
    <lineage>
        <taxon>Eukaryota</taxon>
        <taxon>Fungi</taxon>
        <taxon>Dikarya</taxon>
        <taxon>Basidiomycota</taxon>
        <taxon>Agaricomycotina</taxon>
        <taxon>Agaricomycetes</taxon>
        <taxon>Agaricomycetidae</taxon>
        <taxon>Agaricales</taxon>
        <taxon>Marasmiineae</taxon>
        <taxon>Marasmiaceae</taxon>
        <taxon>Marasmius</taxon>
    </lineage>
</organism>
<dbReference type="SUPFAM" id="SSF81383">
    <property type="entry name" value="F-box domain"/>
    <property type="match status" value="1"/>
</dbReference>
<accession>A0ABR3AFU4</accession>
<protein>
    <recommendedName>
        <fullName evidence="3">F-box domain-containing protein</fullName>
    </recommendedName>
</protein>
<evidence type="ECO:0008006" key="3">
    <source>
        <dbReference type="Google" id="ProtNLM"/>
    </source>
</evidence>
<name>A0ABR3AFU4_9AGAR</name>
<dbReference type="Gene3D" id="1.20.1280.50">
    <property type="match status" value="1"/>
</dbReference>
<evidence type="ECO:0000313" key="2">
    <source>
        <dbReference type="Proteomes" id="UP001437256"/>
    </source>
</evidence>
<comment type="caution">
    <text evidence="1">The sequence shown here is derived from an EMBL/GenBank/DDBJ whole genome shotgun (WGS) entry which is preliminary data.</text>
</comment>
<proteinExistence type="predicted"/>
<dbReference type="InterPro" id="IPR036047">
    <property type="entry name" value="F-box-like_dom_sf"/>
</dbReference>
<reference evidence="1 2" key="1">
    <citation type="submission" date="2024-05" db="EMBL/GenBank/DDBJ databases">
        <title>A draft genome resource for the thread blight pathogen Marasmius tenuissimus strain MS-2.</title>
        <authorList>
            <person name="Yulfo-Soto G.E."/>
            <person name="Baruah I.K."/>
            <person name="Amoako-Attah I."/>
            <person name="Bukari Y."/>
            <person name="Meinhardt L.W."/>
            <person name="Bailey B.A."/>
            <person name="Cohen S.P."/>
        </authorList>
    </citation>
    <scope>NUCLEOTIDE SEQUENCE [LARGE SCALE GENOMIC DNA]</scope>
    <source>
        <strain evidence="1 2">MS-2</strain>
    </source>
</reference>
<dbReference type="Gene3D" id="3.80.10.10">
    <property type="entry name" value="Ribonuclease Inhibitor"/>
    <property type="match status" value="1"/>
</dbReference>
<gene>
    <name evidence="1" type="ORF">AAF712_001157</name>
</gene>